<keyword evidence="2" id="KW-1185">Reference proteome</keyword>
<evidence type="ECO:0000313" key="1">
    <source>
        <dbReference type="EMBL" id="PLS03096.1"/>
    </source>
</evidence>
<accession>A0A2N5HC55</accession>
<dbReference type="AlphaFoldDB" id="A0A2N5HC55"/>
<comment type="caution">
    <text evidence="1">The sequence shown here is derived from an EMBL/GenBank/DDBJ whole genome shotgun (WGS) entry which is preliminary data.</text>
</comment>
<gene>
    <name evidence="1" type="ORF">CVD27_15640</name>
</gene>
<protein>
    <submittedName>
        <fullName evidence="1">Uncharacterized protein</fullName>
    </submittedName>
</protein>
<dbReference type="EMBL" id="PGVE01000063">
    <property type="protein sequence ID" value="PLS03096.1"/>
    <property type="molecule type" value="Genomic_DNA"/>
</dbReference>
<organism evidence="1 2">
    <name type="scientific">Neobacillus cucumis</name>
    <dbReference type="NCBI Taxonomy" id="1740721"/>
    <lineage>
        <taxon>Bacteria</taxon>
        <taxon>Bacillati</taxon>
        <taxon>Bacillota</taxon>
        <taxon>Bacilli</taxon>
        <taxon>Bacillales</taxon>
        <taxon>Bacillaceae</taxon>
        <taxon>Neobacillus</taxon>
    </lineage>
</organism>
<dbReference type="RefSeq" id="WP_101648827.1">
    <property type="nucleotide sequence ID" value="NZ_PGVE01000063.1"/>
</dbReference>
<dbReference type="Proteomes" id="UP000234950">
    <property type="component" value="Unassembled WGS sequence"/>
</dbReference>
<proteinExistence type="predicted"/>
<reference evidence="1 2" key="1">
    <citation type="submission" date="2017-11" db="EMBL/GenBank/DDBJ databases">
        <title>Comparitive Functional Genomics of Dry Heat Resistant strains isolated from the Viking Spacecraft.</title>
        <authorList>
            <person name="Seuylemezian A."/>
            <person name="Cooper K."/>
            <person name="Vaishampayan P."/>
        </authorList>
    </citation>
    <scope>NUCLEOTIDE SEQUENCE [LARGE SCALE GENOMIC DNA]</scope>
    <source>
        <strain evidence="1 2">V32-6</strain>
    </source>
</reference>
<dbReference type="OrthoDB" id="2870989at2"/>
<name>A0A2N5HC55_9BACI</name>
<evidence type="ECO:0000313" key="2">
    <source>
        <dbReference type="Proteomes" id="UP000234950"/>
    </source>
</evidence>
<sequence>MLSFEEKKAIFQSFKLKEKQYGNGKVSFVYPESIQKGQVLATQLHPSGNGYVIGKYMSDETIRKHGYQVDPRGWISIKVFSKEEIAKVITEAINSMSGGEIEALLPVIETEEKIVPQAVNEEMVSKVDEESLEVESSEILEKDGSEKAKNAEEPAKQGTYEFYPGSYLSAWMGLTLSTMEYGYLVWRKAFRKYVGFVPSDVQKNEK</sequence>